<accession>A0AAQ3NGX1</accession>
<dbReference type="AlphaFoldDB" id="A0AAQ3NGX1"/>
<keyword evidence="2" id="KW-1185">Reference proteome</keyword>
<gene>
    <name evidence="1" type="ORF">V8G54_021864</name>
</gene>
<dbReference type="Proteomes" id="UP001374535">
    <property type="component" value="Chromosome 6"/>
</dbReference>
<sequence>MKFEDFLGPNLNGDEMLSVFSEGNMVSFSSGGIWVPQAAPSSGAYWEQMGEQNGYKEGRKDESSEQRFKEIQVSLVEIRVRVASCDLHNNQVAIEVEIGNGQAPKTESSLDHLH</sequence>
<name>A0AAQ3NGX1_VIGMU</name>
<reference evidence="1 2" key="1">
    <citation type="journal article" date="2023" name="Life. Sci Alliance">
        <title>Evolutionary insights into 3D genome organization and epigenetic landscape of Vigna mungo.</title>
        <authorList>
            <person name="Junaid A."/>
            <person name="Singh B."/>
            <person name="Bhatia S."/>
        </authorList>
    </citation>
    <scope>NUCLEOTIDE SEQUENCE [LARGE SCALE GENOMIC DNA]</scope>
    <source>
        <strain evidence="1">Urdbean</strain>
    </source>
</reference>
<evidence type="ECO:0000313" key="2">
    <source>
        <dbReference type="Proteomes" id="UP001374535"/>
    </source>
</evidence>
<evidence type="ECO:0000313" key="1">
    <source>
        <dbReference type="EMBL" id="WVZ08518.1"/>
    </source>
</evidence>
<dbReference type="EMBL" id="CP144695">
    <property type="protein sequence ID" value="WVZ08518.1"/>
    <property type="molecule type" value="Genomic_DNA"/>
</dbReference>
<organism evidence="1 2">
    <name type="scientific">Vigna mungo</name>
    <name type="common">Black gram</name>
    <name type="synonym">Phaseolus mungo</name>
    <dbReference type="NCBI Taxonomy" id="3915"/>
    <lineage>
        <taxon>Eukaryota</taxon>
        <taxon>Viridiplantae</taxon>
        <taxon>Streptophyta</taxon>
        <taxon>Embryophyta</taxon>
        <taxon>Tracheophyta</taxon>
        <taxon>Spermatophyta</taxon>
        <taxon>Magnoliopsida</taxon>
        <taxon>eudicotyledons</taxon>
        <taxon>Gunneridae</taxon>
        <taxon>Pentapetalae</taxon>
        <taxon>rosids</taxon>
        <taxon>fabids</taxon>
        <taxon>Fabales</taxon>
        <taxon>Fabaceae</taxon>
        <taxon>Papilionoideae</taxon>
        <taxon>50 kb inversion clade</taxon>
        <taxon>NPAAA clade</taxon>
        <taxon>indigoferoid/millettioid clade</taxon>
        <taxon>Phaseoleae</taxon>
        <taxon>Vigna</taxon>
    </lineage>
</organism>
<protein>
    <submittedName>
        <fullName evidence="1">Uncharacterized protein</fullName>
    </submittedName>
</protein>
<proteinExistence type="predicted"/>